<feature type="binding site" evidence="10">
    <location>
        <position position="347"/>
    </location>
    <ligand>
        <name>[Ni-4Fe-4S] cluster</name>
        <dbReference type="ChEBI" id="CHEBI:47739"/>
    </ligand>
</feature>
<feature type="binding site" evidence="10">
    <location>
        <position position="273"/>
    </location>
    <ligand>
        <name>[Ni-4Fe-4S] cluster</name>
        <dbReference type="ChEBI" id="CHEBI:47739"/>
    </ligand>
</feature>
<dbReference type="SUPFAM" id="SSF56821">
    <property type="entry name" value="Prismane protein-like"/>
    <property type="match status" value="1"/>
</dbReference>
<dbReference type="PANTHER" id="PTHR30109">
    <property type="entry name" value="HYDROXYLAMINE REDUCTASE"/>
    <property type="match status" value="1"/>
</dbReference>
<evidence type="ECO:0000256" key="7">
    <source>
        <dbReference type="ARBA" id="ARBA00023014"/>
    </source>
</evidence>
<feature type="binding site" evidence="10">
    <location>
        <position position="62"/>
    </location>
    <ligand>
        <name>[4Fe-4S] cluster</name>
        <dbReference type="ChEBI" id="CHEBI:49883"/>
        <label>2</label>
    </ligand>
</feature>
<keyword evidence="2 9" id="KW-0004">4Fe-4S</keyword>
<dbReference type="RefSeq" id="WP_084664430.1">
    <property type="nucleotide sequence ID" value="NZ_LT838272.1"/>
</dbReference>
<gene>
    <name evidence="11" type="ORF">SAMN00808754_0926</name>
</gene>
<protein>
    <recommendedName>
        <fullName evidence="9">Carbon monoxide dehydrogenase</fullName>
        <ecNumber evidence="9">1.2.7.4</ecNumber>
    </recommendedName>
</protein>
<feature type="binding site" evidence="10">
    <location>
        <position position="70"/>
    </location>
    <ligand>
        <name>[4Fe-4S] cluster</name>
        <dbReference type="ChEBI" id="CHEBI:49883"/>
        <label>2</label>
    </ligand>
</feature>
<dbReference type="PIRSF" id="PIRSF005023">
    <property type="entry name" value="CODH"/>
    <property type="match status" value="1"/>
</dbReference>
<dbReference type="GO" id="GO:0050418">
    <property type="term" value="F:hydroxylamine reductase activity"/>
    <property type="evidence" value="ECO:0007669"/>
    <property type="project" value="TreeGrafter"/>
</dbReference>
<dbReference type="InterPro" id="IPR016099">
    <property type="entry name" value="Prismane-like_a/b-sand"/>
</dbReference>
<dbReference type="PANTHER" id="PTHR30109:SF4">
    <property type="entry name" value="CARBON MONOXIDE DEHYDROGENASE"/>
    <property type="match status" value="1"/>
</dbReference>
<dbReference type="STRING" id="698762.SAMN00808754_0926"/>
<comment type="cofactor">
    <cofactor evidence="1">
        <name>[4Fe-4S] cluster</name>
        <dbReference type="ChEBI" id="CHEBI:49883"/>
    </cofactor>
</comment>
<evidence type="ECO:0000256" key="4">
    <source>
        <dbReference type="ARBA" id="ARBA00022723"/>
    </source>
</evidence>
<feature type="binding site" evidence="10">
    <location>
        <position position="457"/>
    </location>
    <ligand>
        <name>[Ni-4Fe-4S] cluster</name>
        <dbReference type="ChEBI" id="CHEBI:47739"/>
    </ligand>
</feature>
<comment type="catalytic activity">
    <reaction evidence="8 9">
        <text>CO + 2 oxidized [2Fe-2S]-[ferredoxin] + H2O = 2 reduced [2Fe-2S]-[ferredoxin] + CO2 + 2 H(+)</text>
        <dbReference type="Rhea" id="RHEA:21040"/>
        <dbReference type="Rhea" id="RHEA-COMP:10000"/>
        <dbReference type="Rhea" id="RHEA-COMP:10001"/>
        <dbReference type="ChEBI" id="CHEBI:15377"/>
        <dbReference type="ChEBI" id="CHEBI:15378"/>
        <dbReference type="ChEBI" id="CHEBI:16526"/>
        <dbReference type="ChEBI" id="CHEBI:17245"/>
        <dbReference type="ChEBI" id="CHEBI:33737"/>
        <dbReference type="ChEBI" id="CHEBI:33738"/>
        <dbReference type="EC" id="1.2.7.4"/>
    </reaction>
</comment>
<evidence type="ECO:0000256" key="6">
    <source>
        <dbReference type="ARBA" id="ARBA00023004"/>
    </source>
</evidence>
<keyword evidence="7 9" id="KW-0411">Iron-sulfur</keyword>
<evidence type="ECO:0000256" key="1">
    <source>
        <dbReference type="ARBA" id="ARBA00001966"/>
    </source>
</evidence>
<dbReference type="EMBL" id="LT838272">
    <property type="protein sequence ID" value="SMB93868.1"/>
    <property type="molecule type" value="Genomic_DNA"/>
</dbReference>
<dbReference type="GO" id="GO:0043885">
    <property type="term" value="F:anaerobic carbon-monoxide dehydrogenase activity"/>
    <property type="evidence" value="ECO:0007669"/>
    <property type="project" value="UniProtKB-UniRule"/>
</dbReference>
<dbReference type="GO" id="GO:0051539">
    <property type="term" value="F:4 iron, 4 sulfur cluster binding"/>
    <property type="evidence" value="ECO:0007669"/>
    <property type="project" value="UniProtKB-UniRule"/>
</dbReference>
<keyword evidence="3 10" id="KW-0533">Nickel</keyword>
<feature type="binding site" evidence="10">
    <location>
        <position position="487"/>
    </location>
    <ligand>
        <name>[Ni-4Fe-4S] cluster</name>
        <dbReference type="ChEBI" id="CHEBI:47739"/>
    </ligand>
</feature>
<organism evidence="11 12">
    <name type="scientific">Thermanaeromonas toyohensis ToBE</name>
    <dbReference type="NCBI Taxonomy" id="698762"/>
    <lineage>
        <taxon>Bacteria</taxon>
        <taxon>Bacillati</taxon>
        <taxon>Bacillota</taxon>
        <taxon>Clostridia</taxon>
        <taxon>Neomoorellales</taxon>
        <taxon>Neomoorellaceae</taxon>
        <taxon>Thermanaeromonas</taxon>
    </lineage>
</organism>
<dbReference type="GO" id="GO:0006091">
    <property type="term" value="P:generation of precursor metabolites and energy"/>
    <property type="evidence" value="ECO:0007669"/>
    <property type="project" value="InterPro"/>
</dbReference>
<proteinExistence type="predicted"/>
<feature type="binding site" evidence="10">
    <location>
        <position position="65"/>
    </location>
    <ligand>
        <name>[4Fe-4S] cluster</name>
        <dbReference type="ChEBI" id="CHEBI:49883"/>
        <label>2</label>
    </ligand>
</feature>
<dbReference type="GO" id="GO:0042542">
    <property type="term" value="P:response to hydrogen peroxide"/>
    <property type="evidence" value="ECO:0007669"/>
    <property type="project" value="TreeGrafter"/>
</dbReference>
<reference evidence="11 12" key="1">
    <citation type="submission" date="2017-04" db="EMBL/GenBank/DDBJ databases">
        <authorList>
            <person name="Afonso C.L."/>
            <person name="Miller P.J."/>
            <person name="Scott M.A."/>
            <person name="Spackman E."/>
            <person name="Goraichik I."/>
            <person name="Dimitrov K.M."/>
            <person name="Suarez D.L."/>
            <person name="Swayne D.E."/>
        </authorList>
    </citation>
    <scope>NUCLEOTIDE SEQUENCE [LARGE SCALE GENOMIC DNA]</scope>
    <source>
        <strain evidence="11 12">ToBE</strain>
    </source>
</reference>
<dbReference type="GO" id="GO:0004601">
    <property type="term" value="F:peroxidase activity"/>
    <property type="evidence" value="ECO:0007669"/>
    <property type="project" value="TreeGrafter"/>
</dbReference>
<feature type="binding site" evidence="10">
    <location>
        <position position="61"/>
    </location>
    <ligand>
        <name>[4Fe-4S] cluster</name>
        <dbReference type="ChEBI" id="CHEBI:49883"/>
        <label>1</label>
        <note>ligand shared between dimeric partners</note>
    </ligand>
</feature>
<evidence type="ECO:0000256" key="5">
    <source>
        <dbReference type="ARBA" id="ARBA00023002"/>
    </source>
</evidence>
<keyword evidence="6 9" id="KW-0408">Iron</keyword>
<evidence type="ECO:0000256" key="10">
    <source>
        <dbReference type="PIRSR" id="PIRSR005023-1"/>
    </source>
</evidence>
<evidence type="ECO:0000256" key="2">
    <source>
        <dbReference type="ARBA" id="ARBA00022485"/>
    </source>
</evidence>
<feature type="binding site" evidence="10">
    <location>
        <position position="81"/>
    </location>
    <ligand>
        <name>[4Fe-4S] cluster</name>
        <dbReference type="ChEBI" id="CHEBI:49883"/>
        <label>2</label>
    </ligand>
</feature>
<evidence type="ECO:0000313" key="11">
    <source>
        <dbReference type="EMBL" id="SMB93868.1"/>
    </source>
</evidence>
<evidence type="ECO:0000313" key="12">
    <source>
        <dbReference type="Proteomes" id="UP000192569"/>
    </source>
</evidence>
<dbReference type="InterPro" id="IPR004137">
    <property type="entry name" value="HCP/CODH"/>
</dbReference>
<dbReference type="InterPro" id="IPR016101">
    <property type="entry name" value="CO_DH_a-bundle"/>
</dbReference>
<dbReference type="GO" id="GO:0016151">
    <property type="term" value="F:nickel cation binding"/>
    <property type="evidence" value="ECO:0007669"/>
    <property type="project" value="InterPro"/>
</dbReference>
<dbReference type="Gene3D" id="1.20.1270.30">
    <property type="match status" value="1"/>
</dbReference>
<sequence length="656" mass="71763">MKYPYPQLNAEMPGKEEVLTLTPNPATRDLLEHMADLKIENLWDRFEKQQPQCGYGLRNLCCRMCQWGPCRITAKARRGICGRDENAIVMANILRALVAGLAAHWRHAHEVILSIIAAAEGRANLPIKGETRVWELVDKLGLNCSRDNLKEAALKVAFVLLEDLGRLTWQPLRLLEAYAPEDRKEIWRRLGVLPRSGAYEVLEALHMTTLGGCTDWKEMAVQELRSALAYCYATLFTSSLATEILFGIPEPKLARVNYGVLKADHVNILLHGHSPVMVEKVLEKLNTPEIKELVHKVGAKGIVVGGMCCTGDELLARYGIPTVTNIMGQELALGTGAVDAVIVDMQCVIPGLKIVADCFGTQIITTCPSNRIPGAVHIPFDPERPETLDKDALQVARLAIEAYARRDRNKIFIPSSTTQALVGWSLEAILERFGGEDKIARLLKEGTIKGLATVVGCNTPKVPYEHSHVTITRKLIEGDILVTTTGCCSHALLNAGLCDPEAANLAGPGLKRVCRELGIPPVLAVGGCVDNTRTLRLFFTVAQATGAPLAQMPLAFVGPEPGNEKTVGQGVSFLTHGISNFIGFPGPLPVPLPSLREEATSIDDLDRGSTEVTDFFAGEDLKELLGAKIFTEPYPELAAQAIKMHIKRQRWSLGWK</sequence>
<feature type="binding site" evidence="10">
    <location>
        <position position="528"/>
    </location>
    <ligand>
        <name>[Ni-4Fe-4S] cluster</name>
        <dbReference type="ChEBI" id="CHEBI:47739"/>
    </ligand>
</feature>
<dbReference type="InterPro" id="IPR010047">
    <property type="entry name" value="CODH"/>
</dbReference>
<dbReference type="InterPro" id="IPR011254">
    <property type="entry name" value="Prismane-like_sf"/>
</dbReference>
<dbReference type="AlphaFoldDB" id="A0A1W1VKL1"/>
<feature type="binding site" evidence="10">
    <location>
        <position position="53"/>
    </location>
    <ligand>
        <name>[4Fe-4S] cluster</name>
        <dbReference type="ChEBI" id="CHEBI:49883"/>
        <label>1</label>
        <note>ligand shared between dimeric partners</note>
    </ligand>
</feature>
<dbReference type="OrthoDB" id="5478720at2"/>
<dbReference type="Gene3D" id="3.40.50.2030">
    <property type="match status" value="2"/>
</dbReference>
<keyword evidence="12" id="KW-1185">Reference proteome</keyword>
<evidence type="ECO:0000256" key="9">
    <source>
        <dbReference type="PIRNR" id="PIRNR005023"/>
    </source>
</evidence>
<feature type="binding site" evidence="10">
    <location>
        <position position="309"/>
    </location>
    <ligand>
        <name>[Ni-4Fe-4S] cluster</name>
        <dbReference type="ChEBI" id="CHEBI:47739"/>
    </ligand>
</feature>
<keyword evidence="5 9" id="KW-0560">Oxidoreductase</keyword>
<dbReference type="EC" id="1.2.7.4" evidence="9"/>
<name>A0A1W1VKL1_9FIRM</name>
<evidence type="ECO:0000256" key="3">
    <source>
        <dbReference type="ARBA" id="ARBA00022596"/>
    </source>
</evidence>
<dbReference type="Pfam" id="PF03063">
    <property type="entry name" value="Prismane"/>
    <property type="match status" value="1"/>
</dbReference>
<dbReference type="NCBIfam" id="TIGR01702">
    <property type="entry name" value="CO_DH_cata"/>
    <property type="match status" value="1"/>
</dbReference>
<evidence type="ECO:0000256" key="8">
    <source>
        <dbReference type="ARBA" id="ARBA00048733"/>
    </source>
</evidence>
<accession>A0A1W1VKL1</accession>
<dbReference type="Proteomes" id="UP000192569">
    <property type="component" value="Chromosome I"/>
</dbReference>
<keyword evidence="4 9" id="KW-0479">Metal-binding</keyword>